<dbReference type="PANTHER" id="PTHR47959:SF7">
    <property type="entry name" value="ATP-DEPENDENT RNA HELICASE DEAD BOX FAMILY"/>
    <property type="match status" value="1"/>
</dbReference>
<dbReference type="PROSITE" id="PS00039">
    <property type="entry name" value="DEAD_ATP_HELICASE"/>
    <property type="match status" value="1"/>
</dbReference>
<proteinExistence type="inferred from homology"/>
<name>A0A330LSU2_9GAMM</name>
<comment type="similarity">
    <text evidence="7 11">Belongs to the DEAD box helicase family.</text>
</comment>
<dbReference type="GO" id="GO:0042255">
    <property type="term" value="P:ribosome assembly"/>
    <property type="evidence" value="ECO:0007669"/>
    <property type="project" value="UniProtKB-ARBA"/>
</dbReference>
<evidence type="ECO:0000256" key="11">
    <source>
        <dbReference type="RuleBase" id="RU000492"/>
    </source>
</evidence>
<dbReference type="EMBL" id="LS483250">
    <property type="protein sequence ID" value="SQD77175.1"/>
    <property type="molecule type" value="Genomic_DNA"/>
</dbReference>
<dbReference type="Proteomes" id="UP000250163">
    <property type="component" value="Chromosome MORIYA"/>
</dbReference>
<dbReference type="InterPro" id="IPR027417">
    <property type="entry name" value="P-loop_NTPase"/>
</dbReference>
<dbReference type="GO" id="GO:0009266">
    <property type="term" value="P:response to temperature stimulus"/>
    <property type="evidence" value="ECO:0007669"/>
    <property type="project" value="UniProtKB-ARBA"/>
</dbReference>
<keyword evidence="3 11" id="KW-0547">Nucleotide-binding</keyword>
<feature type="domain" description="DEAD-box RNA helicase Q" evidence="15">
    <location>
        <begin position="1"/>
        <end position="29"/>
    </location>
</feature>
<dbReference type="SMART" id="SM00487">
    <property type="entry name" value="DEXDc"/>
    <property type="match status" value="1"/>
</dbReference>
<dbReference type="RefSeq" id="WP_112712685.1">
    <property type="nucleotide sequence ID" value="NZ_LS483250.1"/>
</dbReference>
<evidence type="ECO:0000256" key="2">
    <source>
        <dbReference type="ARBA" id="ARBA00022490"/>
    </source>
</evidence>
<evidence type="ECO:0000256" key="3">
    <source>
        <dbReference type="ARBA" id="ARBA00022741"/>
    </source>
</evidence>
<dbReference type="CDD" id="cd00268">
    <property type="entry name" value="DEADc"/>
    <property type="match status" value="1"/>
</dbReference>
<organism evidence="16 17">
    <name type="scientific">Moritella yayanosii</name>
    <dbReference type="NCBI Taxonomy" id="69539"/>
    <lineage>
        <taxon>Bacteria</taxon>
        <taxon>Pseudomonadati</taxon>
        <taxon>Pseudomonadota</taxon>
        <taxon>Gammaproteobacteria</taxon>
        <taxon>Alteromonadales</taxon>
        <taxon>Moritellaceae</taxon>
        <taxon>Moritella</taxon>
    </lineage>
</organism>
<keyword evidence="17" id="KW-1185">Reference proteome</keyword>
<dbReference type="SMART" id="SM00490">
    <property type="entry name" value="HELICc"/>
    <property type="match status" value="1"/>
</dbReference>
<dbReference type="FunFam" id="3.40.50.300:FF:000108">
    <property type="entry name" value="ATP-dependent RNA helicase RhlE"/>
    <property type="match status" value="1"/>
</dbReference>
<keyword evidence="6 11" id="KW-0067">ATP-binding</keyword>
<dbReference type="InterPro" id="IPR014014">
    <property type="entry name" value="RNA_helicase_DEAD_Q_motif"/>
</dbReference>
<keyword evidence="5 11" id="KW-0347">Helicase</keyword>
<dbReference type="PROSITE" id="PS51192">
    <property type="entry name" value="HELICASE_ATP_BIND_1"/>
    <property type="match status" value="1"/>
</dbReference>
<evidence type="ECO:0000313" key="17">
    <source>
        <dbReference type="Proteomes" id="UP000250163"/>
    </source>
</evidence>
<dbReference type="KEGG" id="mya:MORIYA_0697"/>
<comment type="catalytic activity">
    <reaction evidence="8">
        <text>ATP + H2O = ADP + phosphate + H(+)</text>
        <dbReference type="Rhea" id="RHEA:13065"/>
        <dbReference type="ChEBI" id="CHEBI:15377"/>
        <dbReference type="ChEBI" id="CHEBI:15378"/>
        <dbReference type="ChEBI" id="CHEBI:30616"/>
        <dbReference type="ChEBI" id="CHEBI:43474"/>
        <dbReference type="ChEBI" id="CHEBI:456216"/>
        <dbReference type="EC" id="3.6.4.13"/>
    </reaction>
</comment>
<dbReference type="InterPro" id="IPR044742">
    <property type="entry name" value="DEAD/DEAH_RhlB"/>
</dbReference>
<feature type="region of interest" description="Disordered" evidence="12">
    <location>
        <begin position="389"/>
        <end position="436"/>
    </location>
</feature>
<evidence type="ECO:0000256" key="12">
    <source>
        <dbReference type="SAM" id="MobiDB-lite"/>
    </source>
</evidence>
<evidence type="ECO:0000313" key="16">
    <source>
        <dbReference type="EMBL" id="SQD77175.1"/>
    </source>
</evidence>
<dbReference type="InterPro" id="IPR001650">
    <property type="entry name" value="Helicase_C-like"/>
</dbReference>
<evidence type="ECO:0000256" key="1">
    <source>
        <dbReference type="ARBA" id="ARBA00012552"/>
    </source>
</evidence>
<dbReference type="FunFam" id="3.40.50.300:FF:000468">
    <property type="entry name" value="ATP-dependent RNA helicase RhlE"/>
    <property type="match status" value="1"/>
</dbReference>
<evidence type="ECO:0000256" key="9">
    <source>
        <dbReference type="ARBA" id="ARBA00074363"/>
    </source>
</evidence>
<feature type="compositionally biased region" description="Basic and acidic residues" evidence="12">
    <location>
        <begin position="389"/>
        <end position="399"/>
    </location>
</feature>
<dbReference type="InterPro" id="IPR000629">
    <property type="entry name" value="RNA-helicase_DEAD-box_CS"/>
</dbReference>
<reference evidence="17" key="1">
    <citation type="submission" date="2018-05" db="EMBL/GenBank/DDBJ databases">
        <authorList>
            <person name="Cea G.-C."/>
            <person name="William W."/>
        </authorList>
    </citation>
    <scope>NUCLEOTIDE SEQUENCE [LARGE SCALE GENOMIC DNA]</scope>
    <source>
        <strain evidence="17">DB21MT 5</strain>
    </source>
</reference>
<dbReference type="EC" id="3.6.4.13" evidence="1"/>
<evidence type="ECO:0000256" key="6">
    <source>
        <dbReference type="ARBA" id="ARBA00022840"/>
    </source>
</evidence>
<evidence type="ECO:0000256" key="7">
    <source>
        <dbReference type="ARBA" id="ARBA00038437"/>
    </source>
</evidence>
<dbReference type="CDD" id="cd18787">
    <property type="entry name" value="SF2_C_DEAD"/>
    <property type="match status" value="1"/>
</dbReference>
<feature type="short sequence motif" description="Q motif" evidence="10">
    <location>
        <begin position="1"/>
        <end position="29"/>
    </location>
</feature>
<keyword evidence="4 11" id="KW-0378">Hydrolase</keyword>
<protein>
    <recommendedName>
        <fullName evidence="9">DEAD-box ATP-dependent RNA helicase RhpA</fullName>
        <ecNumber evidence="1">3.6.4.13</ecNumber>
    </recommendedName>
</protein>
<dbReference type="GO" id="GO:0003676">
    <property type="term" value="F:nucleic acid binding"/>
    <property type="evidence" value="ECO:0007669"/>
    <property type="project" value="InterPro"/>
</dbReference>
<feature type="domain" description="Helicase C-terminal" evidence="14">
    <location>
        <begin position="229"/>
        <end position="391"/>
    </location>
</feature>
<evidence type="ECO:0000256" key="10">
    <source>
        <dbReference type="PROSITE-ProRule" id="PRU00552"/>
    </source>
</evidence>
<evidence type="ECO:0000256" key="5">
    <source>
        <dbReference type="ARBA" id="ARBA00022806"/>
    </source>
</evidence>
<dbReference type="AlphaFoldDB" id="A0A330LSU2"/>
<dbReference type="Gene3D" id="3.40.50.300">
    <property type="entry name" value="P-loop containing nucleotide triphosphate hydrolases"/>
    <property type="match status" value="2"/>
</dbReference>
<accession>A0A330LSU2</accession>
<evidence type="ECO:0000259" key="14">
    <source>
        <dbReference type="PROSITE" id="PS51194"/>
    </source>
</evidence>
<dbReference type="OrthoDB" id="9808889at2"/>
<gene>
    <name evidence="16" type="primary">rhlE</name>
    <name evidence="16" type="ORF">MORIYA_0697</name>
</gene>
<feature type="domain" description="Helicase ATP-binding" evidence="13">
    <location>
        <begin position="32"/>
        <end position="218"/>
    </location>
</feature>
<dbReference type="SUPFAM" id="SSF52540">
    <property type="entry name" value="P-loop containing nucleoside triphosphate hydrolases"/>
    <property type="match status" value="1"/>
</dbReference>
<evidence type="ECO:0000259" key="15">
    <source>
        <dbReference type="PROSITE" id="PS51195"/>
    </source>
</evidence>
<dbReference type="PROSITE" id="PS51195">
    <property type="entry name" value="Q_MOTIF"/>
    <property type="match status" value="1"/>
</dbReference>
<dbReference type="PROSITE" id="PS51194">
    <property type="entry name" value="HELICASE_CTER"/>
    <property type="match status" value="1"/>
</dbReference>
<evidence type="ECO:0000256" key="4">
    <source>
        <dbReference type="ARBA" id="ARBA00022801"/>
    </source>
</evidence>
<dbReference type="GO" id="GO:0005524">
    <property type="term" value="F:ATP binding"/>
    <property type="evidence" value="ECO:0007669"/>
    <property type="project" value="UniProtKB-KW"/>
</dbReference>
<sequence length="436" mass="48300">MGFSALNLNQKLINTVTKLGYETPTPIQAQAIPAILEGRDIMGGAQTGTGKTAAFALPIIHLLTAHKLMAQELTANATEPTAKKQIRALILTPTRELSQQVHKSFVKYSEDSELTAELVYGGVSINPQVKALAQGADILVATPGRLLDLLDRETLTLEFVEKIVFDEADRMLDMGFMEEIRRILKHLPKKRQTMLFSATFDDAIFKLSKSLLNDPLLVEVDTRNAAADQVEQIIYAVDNDRKRELTSYLIGSRNWHQVLIFTRTKQGADSLAKEMCKDGIKTIAVHGDKSQGARERGLEDFKNGKVRALVATDVAARGLDIEQLKHVINFELPFKAEDYIHRIGRTGRAGLSGTATSLVSIGENWLLEEIETLLDTRLVAQWLPGYEPDLSKPVDDGRGKGGGKSNGRTDDKRRAKNRSYGKKTNNRAKKESKPSR</sequence>
<dbReference type="InterPro" id="IPR014001">
    <property type="entry name" value="Helicase_ATP-bd"/>
</dbReference>
<dbReference type="GO" id="GO:0003724">
    <property type="term" value="F:RNA helicase activity"/>
    <property type="evidence" value="ECO:0007669"/>
    <property type="project" value="UniProtKB-EC"/>
</dbReference>
<dbReference type="Pfam" id="PF00271">
    <property type="entry name" value="Helicase_C"/>
    <property type="match status" value="1"/>
</dbReference>
<dbReference type="InterPro" id="IPR050079">
    <property type="entry name" value="DEAD_box_RNA_helicase"/>
</dbReference>
<dbReference type="Pfam" id="PF00270">
    <property type="entry name" value="DEAD"/>
    <property type="match status" value="1"/>
</dbReference>
<dbReference type="PANTHER" id="PTHR47959">
    <property type="entry name" value="ATP-DEPENDENT RNA HELICASE RHLE-RELATED"/>
    <property type="match status" value="1"/>
</dbReference>
<keyword evidence="2" id="KW-0963">Cytoplasm</keyword>
<dbReference type="GO" id="GO:0005829">
    <property type="term" value="C:cytosol"/>
    <property type="evidence" value="ECO:0007669"/>
    <property type="project" value="TreeGrafter"/>
</dbReference>
<dbReference type="InterPro" id="IPR011545">
    <property type="entry name" value="DEAD/DEAH_box_helicase_dom"/>
</dbReference>
<feature type="compositionally biased region" description="Basic residues" evidence="12">
    <location>
        <begin position="414"/>
        <end position="427"/>
    </location>
</feature>
<dbReference type="GO" id="GO:0016787">
    <property type="term" value="F:hydrolase activity"/>
    <property type="evidence" value="ECO:0007669"/>
    <property type="project" value="UniProtKB-KW"/>
</dbReference>
<evidence type="ECO:0000256" key="8">
    <source>
        <dbReference type="ARBA" id="ARBA00047984"/>
    </source>
</evidence>
<evidence type="ECO:0000259" key="13">
    <source>
        <dbReference type="PROSITE" id="PS51192"/>
    </source>
</evidence>